<organism evidence="1 2">
    <name type="scientific">Almyronema epifaneia S1</name>
    <dbReference type="NCBI Taxonomy" id="2991925"/>
    <lineage>
        <taxon>Bacteria</taxon>
        <taxon>Bacillati</taxon>
        <taxon>Cyanobacteriota</taxon>
        <taxon>Cyanophyceae</taxon>
        <taxon>Nodosilineales</taxon>
        <taxon>Nodosilineaceae</taxon>
        <taxon>Almyronema</taxon>
        <taxon>Almyronema epifaneia</taxon>
    </lineage>
</organism>
<gene>
    <name evidence="1" type="ORF">ACFVKH_13025</name>
</gene>
<comment type="caution">
    <text evidence="1">The sequence shown here is derived from an EMBL/GenBank/DDBJ whole genome shotgun (WGS) entry which is preliminary data.</text>
</comment>
<dbReference type="EMBL" id="JBHZOL010000081">
    <property type="protein sequence ID" value="MFE4107211.1"/>
    <property type="molecule type" value="Genomic_DNA"/>
</dbReference>
<keyword evidence="2" id="KW-1185">Reference proteome</keyword>
<dbReference type="InterPro" id="IPR015867">
    <property type="entry name" value="N-reg_PII/ATP_PRibTrfase_C"/>
</dbReference>
<accession>A0ABW6IG88</accession>
<evidence type="ECO:0000313" key="1">
    <source>
        <dbReference type="EMBL" id="MFE4107211.1"/>
    </source>
</evidence>
<name>A0ABW6IG88_9CYAN</name>
<dbReference type="InterPro" id="IPR011322">
    <property type="entry name" value="N-reg_PII-like_a/b"/>
</dbReference>
<dbReference type="SUPFAM" id="SSF54913">
    <property type="entry name" value="GlnB-like"/>
    <property type="match status" value="1"/>
</dbReference>
<protein>
    <submittedName>
        <fullName evidence="1">P-II family nitrogen regulator</fullName>
    </submittedName>
</protein>
<dbReference type="InterPro" id="IPR002187">
    <property type="entry name" value="N-reg_PII"/>
</dbReference>
<dbReference type="RefSeq" id="WP_377965704.1">
    <property type="nucleotide sequence ID" value="NZ_JBHZOL010000081.1"/>
</dbReference>
<dbReference type="Gene3D" id="3.30.70.120">
    <property type="match status" value="1"/>
</dbReference>
<proteinExistence type="predicted"/>
<reference evidence="1 2" key="1">
    <citation type="submission" date="2024-10" db="EMBL/GenBank/DDBJ databases">
        <authorList>
            <person name="Ratan Roy A."/>
            <person name="Morales Sandoval P.H."/>
            <person name="De Los Santos Villalobos S."/>
            <person name="Chakraborty S."/>
            <person name="Mukherjee J."/>
        </authorList>
    </citation>
    <scope>NUCLEOTIDE SEQUENCE [LARGE SCALE GENOMIC DNA]</scope>
    <source>
        <strain evidence="1 2">S1</strain>
    </source>
</reference>
<dbReference type="Proteomes" id="UP001600165">
    <property type="component" value="Unassembled WGS sequence"/>
</dbReference>
<dbReference type="Pfam" id="PF00543">
    <property type="entry name" value="P-II"/>
    <property type="match status" value="1"/>
</dbReference>
<evidence type="ECO:0000313" key="2">
    <source>
        <dbReference type="Proteomes" id="UP001600165"/>
    </source>
</evidence>
<sequence>MSVQTKKAVLVTIIGESVLQDRLRQLMKTLGVSGYTFTLAQGVGSHGVRVSDVSDIAGYKTNLELKTVVSEEVSDQILTEIKTYQAKYALIAFRQPVEALLD</sequence>